<feature type="domain" description="GGDEF" evidence="5">
    <location>
        <begin position="451"/>
        <end position="584"/>
    </location>
</feature>
<evidence type="ECO:0000256" key="2">
    <source>
        <dbReference type="ARBA" id="ARBA00034247"/>
    </source>
</evidence>
<dbReference type="NCBIfam" id="TIGR00254">
    <property type="entry name" value="GGDEF"/>
    <property type="match status" value="1"/>
</dbReference>
<dbReference type="PANTHER" id="PTHR45138:SF9">
    <property type="entry name" value="DIGUANYLATE CYCLASE DGCM-RELATED"/>
    <property type="match status" value="1"/>
</dbReference>
<dbReference type="Proteomes" id="UP001596114">
    <property type="component" value="Unassembled WGS sequence"/>
</dbReference>
<reference evidence="7" key="1">
    <citation type="journal article" date="2019" name="Int. J. Syst. Evol. Microbiol.">
        <title>The Global Catalogue of Microorganisms (GCM) 10K type strain sequencing project: providing services to taxonomists for standard genome sequencing and annotation.</title>
        <authorList>
            <consortium name="The Broad Institute Genomics Platform"/>
            <consortium name="The Broad Institute Genome Sequencing Center for Infectious Disease"/>
            <person name="Wu L."/>
            <person name="Ma J."/>
        </authorList>
    </citation>
    <scope>NUCLEOTIDE SEQUENCE [LARGE SCALE GENOMIC DNA]</scope>
    <source>
        <strain evidence="7">CGMCC 1.16619</strain>
    </source>
</reference>
<dbReference type="SUPFAM" id="SSF55073">
    <property type="entry name" value="Nucleotide cyclase"/>
    <property type="match status" value="1"/>
</dbReference>
<dbReference type="Pfam" id="PF00990">
    <property type="entry name" value="GGDEF"/>
    <property type="match status" value="1"/>
</dbReference>
<keyword evidence="3" id="KW-0472">Membrane</keyword>
<dbReference type="InterPro" id="IPR050469">
    <property type="entry name" value="Diguanylate_Cyclase"/>
</dbReference>
<accession>A0ABW0QLL9</accession>
<proteinExistence type="predicted"/>
<dbReference type="EMBL" id="JBHSNF010000001">
    <property type="protein sequence ID" value="MFC5525633.1"/>
    <property type="molecule type" value="Genomic_DNA"/>
</dbReference>
<organism evidence="6 7">
    <name type="scientific">Rhodanobacter ginsengisoli</name>
    <dbReference type="NCBI Taxonomy" id="418646"/>
    <lineage>
        <taxon>Bacteria</taxon>
        <taxon>Pseudomonadati</taxon>
        <taxon>Pseudomonadota</taxon>
        <taxon>Gammaproteobacteria</taxon>
        <taxon>Lysobacterales</taxon>
        <taxon>Rhodanobacteraceae</taxon>
        <taxon>Rhodanobacter</taxon>
    </lineage>
</organism>
<dbReference type="SMART" id="SM00267">
    <property type="entry name" value="GGDEF"/>
    <property type="match status" value="1"/>
</dbReference>
<dbReference type="PROSITE" id="PS50887">
    <property type="entry name" value="GGDEF"/>
    <property type="match status" value="1"/>
</dbReference>
<evidence type="ECO:0000256" key="4">
    <source>
        <dbReference type="SAM" id="SignalP"/>
    </source>
</evidence>
<dbReference type="InterPro" id="IPR000160">
    <property type="entry name" value="GGDEF_dom"/>
</dbReference>
<sequence length="592" mass="65335">MDRAGKCRSVLPRCALLLSFVAGVVAAAAPVSNDPAQLIKRAESIEPSSHAEFNELMRRLDEAATRLSPQQKLHWRYLHARQIAFAGNFDAALPPLTAIADQTADPVLAFRADANVIDLLVAESRYEEAFARLDPLLGQLPKMKEHDVRMQGLGVAAQLYNEASQYDASIRYADQIVKESTDAKNACRGWFYKSAALFGSGSAQLPADQLHDGAEACGKAGDTLFSLSYRYLLASFDMRHGRPDLAIRLLQANYPKVLRAGFPPQISEFEATLARAYRMEGDLVSAAKFAKSALATNINRPYSESTAIAYQVLYQADKKAGDGTGALANLEKYVVAEGGYQSRLSAKALAYQIVKQKVLAKKLQIEGLDKKNRILTLQGELDRKAAETSRLSVMLLLLVLASIAVWTYRIKRSQLRFMKLARRDGLTGIFNRQHFVSSAEQQLRYCSKSGREASLVLIDLDHFKEVNDSHGHDVGDHVLKRAVATCKAHLRSMDVFGRLGGEEFGILLPECDLDQVMSRVEQMRAAIATVSVGKDVSDVAISASFGVSTVTCSGYDLRQLMKDADNALYRAKREGRNRVYLFERPPVQPNLV</sequence>
<dbReference type="Gene3D" id="1.25.40.10">
    <property type="entry name" value="Tetratricopeptide repeat domain"/>
    <property type="match status" value="1"/>
</dbReference>
<dbReference type="EC" id="2.7.7.65" evidence="1"/>
<dbReference type="SUPFAM" id="SSF48452">
    <property type="entry name" value="TPR-like"/>
    <property type="match status" value="1"/>
</dbReference>
<dbReference type="Gene3D" id="3.30.70.270">
    <property type="match status" value="1"/>
</dbReference>
<feature type="transmembrane region" description="Helical" evidence="3">
    <location>
        <begin position="391"/>
        <end position="410"/>
    </location>
</feature>
<comment type="catalytic activity">
    <reaction evidence="2">
        <text>2 GTP = 3',3'-c-di-GMP + 2 diphosphate</text>
        <dbReference type="Rhea" id="RHEA:24898"/>
        <dbReference type="ChEBI" id="CHEBI:33019"/>
        <dbReference type="ChEBI" id="CHEBI:37565"/>
        <dbReference type="ChEBI" id="CHEBI:58805"/>
        <dbReference type="EC" id="2.7.7.65"/>
    </reaction>
</comment>
<evidence type="ECO:0000256" key="3">
    <source>
        <dbReference type="SAM" id="Phobius"/>
    </source>
</evidence>
<evidence type="ECO:0000256" key="1">
    <source>
        <dbReference type="ARBA" id="ARBA00012528"/>
    </source>
</evidence>
<keyword evidence="4" id="KW-0732">Signal</keyword>
<keyword evidence="3" id="KW-1133">Transmembrane helix</keyword>
<evidence type="ECO:0000259" key="5">
    <source>
        <dbReference type="PROSITE" id="PS50887"/>
    </source>
</evidence>
<dbReference type="RefSeq" id="WP_377318902.1">
    <property type="nucleotide sequence ID" value="NZ_JBHSNF010000001.1"/>
</dbReference>
<feature type="signal peptide" evidence="4">
    <location>
        <begin position="1"/>
        <end position="27"/>
    </location>
</feature>
<dbReference type="PANTHER" id="PTHR45138">
    <property type="entry name" value="REGULATORY COMPONENTS OF SENSORY TRANSDUCTION SYSTEM"/>
    <property type="match status" value="1"/>
</dbReference>
<keyword evidence="7" id="KW-1185">Reference proteome</keyword>
<dbReference type="InterPro" id="IPR011990">
    <property type="entry name" value="TPR-like_helical_dom_sf"/>
</dbReference>
<gene>
    <name evidence="6" type="ORF">ACFPPA_07735</name>
</gene>
<evidence type="ECO:0000313" key="6">
    <source>
        <dbReference type="EMBL" id="MFC5525633.1"/>
    </source>
</evidence>
<protein>
    <recommendedName>
        <fullName evidence="1">diguanylate cyclase</fullName>
        <ecNumber evidence="1">2.7.7.65</ecNumber>
    </recommendedName>
</protein>
<name>A0ABW0QLL9_9GAMM</name>
<dbReference type="CDD" id="cd01949">
    <property type="entry name" value="GGDEF"/>
    <property type="match status" value="1"/>
</dbReference>
<evidence type="ECO:0000313" key="7">
    <source>
        <dbReference type="Proteomes" id="UP001596114"/>
    </source>
</evidence>
<dbReference type="InterPro" id="IPR029787">
    <property type="entry name" value="Nucleotide_cyclase"/>
</dbReference>
<dbReference type="InterPro" id="IPR043128">
    <property type="entry name" value="Rev_trsase/Diguanyl_cyclase"/>
</dbReference>
<feature type="chain" id="PRO_5046596185" description="diguanylate cyclase" evidence="4">
    <location>
        <begin position="28"/>
        <end position="592"/>
    </location>
</feature>
<comment type="caution">
    <text evidence="6">The sequence shown here is derived from an EMBL/GenBank/DDBJ whole genome shotgun (WGS) entry which is preliminary data.</text>
</comment>
<keyword evidence="3" id="KW-0812">Transmembrane</keyword>